<dbReference type="Proteomes" id="UP001610432">
    <property type="component" value="Unassembled WGS sequence"/>
</dbReference>
<evidence type="ECO:0000313" key="1">
    <source>
        <dbReference type="EMBL" id="KAL2862369.1"/>
    </source>
</evidence>
<dbReference type="GeneID" id="98142022"/>
<reference evidence="1 2" key="1">
    <citation type="submission" date="2024-07" db="EMBL/GenBank/DDBJ databases">
        <title>Section-level genome sequencing and comparative genomics of Aspergillus sections Usti and Cavernicolus.</title>
        <authorList>
            <consortium name="Lawrence Berkeley National Laboratory"/>
            <person name="Nybo J.L."/>
            <person name="Vesth T.C."/>
            <person name="Theobald S."/>
            <person name="Frisvad J.C."/>
            <person name="Larsen T.O."/>
            <person name="Kjaerboelling I."/>
            <person name="Rothschild-Mancinelli K."/>
            <person name="Lyhne E.K."/>
            <person name="Kogle M.E."/>
            <person name="Barry K."/>
            <person name="Clum A."/>
            <person name="Na H."/>
            <person name="Ledsgaard L."/>
            <person name="Lin J."/>
            <person name="Lipzen A."/>
            <person name="Kuo A."/>
            <person name="Riley R."/>
            <person name="Mondo S."/>
            <person name="Labutti K."/>
            <person name="Haridas S."/>
            <person name="Pangalinan J."/>
            <person name="Salamov A.A."/>
            <person name="Simmons B.A."/>
            <person name="Magnuson J.K."/>
            <person name="Chen J."/>
            <person name="Drula E."/>
            <person name="Henrissat B."/>
            <person name="Wiebenga A."/>
            <person name="Lubbers R.J."/>
            <person name="Gomes A.C."/>
            <person name="Macurrencykelacurrency M.R."/>
            <person name="Stajich J."/>
            <person name="Grigoriev I.V."/>
            <person name="Mortensen U.H."/>
            <person name="De Vries R.P."/>
            <person name="Baker S.E."/>
            <person name="Andersen M.R."/>
        </authorList>
    </citation>
    <scope>NUCLEOTIDE SEQUENCE [LARGE SCALE GENOMIC DNA]</scope>
    <source>
        <strain evidence="1 2">CBS 449.75</strain>
    </source>
</reference>
<sequence>MVEQKMKMRIIWASASVMCFLVSSGLCFKGLVCIVWLTKLCGNASSTGRELPKGSEMFRLYHPTKGIRWRDLIFETRFLKITMDFIMDVCVRLTEEVGKLKNTVSQ</sequence>
<protein>
    <submittedName>
        <fullName evidence="1">Uncharacterized protein</fullName>
    </submittedName>
</protein>
<name>A0ABR4LCT8_9EURO</name>
<comment type="caution">
    <text evidence="1">The sequence shown here is derived from an EMBL/GenBank/DDBJ whole genome shotgun (WGS) entry which is preliminary data.</text>
</comment>
<gene>
    <name evidence="1" type="ORF">BJX67DRAFT_298952</name>
</gene>
<dbReference type="EMBL" id="JBFXLQ010000069">
    <property type="protein sequence ID" value="KAL2862369.1"/>
    <property type="molecule type" value="Genomic_DNA"/>
</dbReference>
<dbReference type="RefSeq" id="XP_070881348.1">
    <property type="nucleotide sequence ID" value="XM_071026950.1"/>
</dbReference>
<organism evidence="1 2">
    <name type="scientific">Aspergillus lucknowensis</name>
    <dbReference type="NCBI Taxonomy" id="176173"/>
    <lineage>
        <taxon>Eukaryota</taxon>
        <taxon>Fungi</taxon>
        <taxon>Dikarya</taxon>
        <taxon>Ascomycota</taxon>
        <taxon>Pezizomycotina</taxon>
        <taxon>Eurotiomycetes</taxon>
        <taxon>Eurotiomycetidae</taxon>
        <taxon>Eurotiales</taxon>
        <taxon>Aspergillaceae</taxon>
        <taxon>Aspergillus</taxon>
        <taxon>Aspergillus subgen. Nidulantes</taxon>
    </lineage>
</organism>
<evidence type="ECO:0000313" key="2">
    <source>
        <dbReference type="Proteomes" id="UP001610432"/>
    </source>
</evidence>
<keyword evidence="2" id="KW-1185">Reference proteome</keyword>
<accession>A0ABR4LCT8</accession>
<proteinExistence type="predicted"/>